<dbReference type="EMBL" id="CP003364">
    <property type="protein sequence ID" value="AGA28811.1"/>
    <property type="molecule type" value="Genomic_DNA"/>
</dbReference>
<reference evidence="1 2" key="1">
    <citation type="submission" date="2012-02" db="EMBL/GenBank/DDBJ databases">
        <title>Complete sequence of chromosome of Singulisphaera acidiphila DSM 18658.</title>
        <authorList>
            <consortium name="US DOE Joint Genome Institute (JGI-PGF)"/>
            <person name="Lucas S."/>
            <person name="Copeland A."/>
            <person name="Lapidus A."/>
            <person name="Glavina del Rio T."/>
            <person name="Dalin E."/>
            <person name="Tice H."/>
            <person name="Bruce D."/>
            <person name="Goodwin L."/>
            <person name="Pitluck S."/>
            <person name="Peters L."/>
            <person name="Ovchinnikova G."/>
            <person name="Chertkov O."/>
            <person name="Kyrpides N."/>
            <person name="Mavromatis K."/>
            <person name="Ivanova N."/>
            <person name="Brettin T."/>
            <person name="Detter J.C."/>
            <person name="Han C."/>
            <person name="Larimer F."/>
            <person name="Land M."/>
            <person name="Hauser L."/>
            <person name="Markowitz V."/>
            <person name="Cheng J.-F."/>
            <person name="Hugenholtz P."/>
            <person name="Woyke T."/>
            <person name="Wu D."/>
            <person name="Tindall B."/>
            <person name="Pomrenke H."/>
            <person name="Brambilla E."/>
            <person name="Klenk H.-P."/>
            <person name="Eisen J.A."/>
        </authorList>
    </citation>
    <scope>NUCLEOTIDE SEQUENCE [LARGE SCALE GENOMIC DNA]</scope>
    <source>
        <strain evidence="2">ATCC BAA-1392 / DSM 18658 / VKM B-2454 / MOB10</strain>
    </source>
</reference>
<keyword evidence="2" id="KW-1185">Reference proteome</keyword>
<proteinExistence type="predicted"/>
<protein>
    <submittedName>
        <fullName evidence="1">Uncharacterized protein</fullName>
    </submittedName>
</protein>
<dbReference type="HOGENOM" id="CLU_3358521_0_0_0"/>
<dbReference type="Proteomes" id="UP000010798">
    <property type="component" value="Chromosome"/>
</dbReference>
<organism evidence="1 2">
    <name type="scientific">Singulisphaera acidiphila (strain ATCC BAA-1392 / DSM 18658 / VKM B-2454 / MOB10)</name>
    <dbReference type="NCBI Taxonomy" id="886293"/>
    <lineage>
        <taxon>Bacteria</taxon>
        <taxon>Pseudomonadati</taxon>
        <taxon>Planctomycetota</taxon>
        <taxon>Planctomycetia</taxon>
        <taxon>Isosphaerales</taxon>
        <taxon>Isosphaeraceae</taxon>
        <taxon>Singulisphaera</taxon>
    </lineage>
</organism>
<dbReference type="KEGG" id="saci:Sinac_4634"/>
<dbReference type="AlphaFoldDB" id="L0DJG4"/>
<accession>L0DJG4</accession>
<gene>
    <name evidence="1" type="ordered locus">Sinac_4634</name>
</gene>
<name>L0DJG4_SINAD</name>
<sequence length="36" mass="3713">MTATYEPCGGHVARPAFAAGREAGGLRFSVTDLDMG</sequence>
<evidence type="ECO:0000313" key="1">
    <source>
        <dbReference type="EMBL" id="AGA28811.1"/>
    </source>
</evidence>
<evidence type="ECO:0000313" key="2">
    <source>
        <dbReference type="Proteomes" id="UP000010798"/>
    </source>
</evidence>